<feature type="domain" description="Histidine kinase" evidence="7">
    <location>
        <begin position="341"/>
        <end position="555"/>
    </location>
</feature>
<evidence type="ECO:0000256" key="4">
    <source>
        <dbReference type="ARBA" id="ARBA00022777"/>
    </source>
</evidence>
<dbReference type="PROSITE" id="PS50113">
    <property type="entry name" value="PAC"/>
    <property type="match status" value="2"/>
</dbReference>
<sequence length="556" mass="61909">MPSLEELQKENLALKEANSRYASYIRDKVNQLLQVMGTLPLNPEELDDNTLLDFDPIGIVATAFAQVLDHLKETNRELIIARDELQAIFDATGVGISIIDMDFKIIKCNEKQRELLVDRDISDVEGKYCYNVYCSKESPGLDCPAIDTMATGRSVIIREVEKKGKHFQIVTTPFKDAEGNTVGVIEVLLDITEKKRAEDAEKMQRGFYLAEKSKLATIIESLSDGLFVTDKDGAIISFNNAASRITGYSVAEVAGLPYNKFFGMLSNSMPMIEMNKNTELNIQTKNGQQLILSITSALVKNSDGEEIGKVFTFRDITEEKQRQEIYHKTEKLVALGQLSAGIAHEMNTPLGSILGYARLLLKNKNLDDMQRERLEIIAEQAKRSSAIIKGLLNFARQSNPSLRNIKETNINDVLTGVLKLLQTEIEKYSINVLTDLEKLPPIRADVRQIEQAILNIILNAIQAVKDIRNNRSIQIKTSYRENLIYIIIRDNGKGIPEDIKSKIFDPFFTTKPVGEGTGLGLSISAGIISEHGGSIDVESIEGRGAEFIIKLPNAEA</sequence>
<dbReference type="InterPro" id="IPR000014">
    <property type="entry name" value="PAS"/>
</dbReference>
<keyword evidence="5" id="KW-0067">ATP-binding</keyword>
<organism evidence="10">
    <name type="scientific">hot springs metagenome</name>
    <dbReference type="NCBI Taxonomy" id="433727"/>
    <lineage>
        <taxon>unclassified sequences</taxon>
        <taxon>metagenomes</taxon>
        <taxon>ecological metagenomes</taxon>
    </lineage>
</organism>
<dbReference type="Pfam" id="PF13426">
    <property type="entry name" value="PAS_9"/>
    <property type="match status" value="2"/>
</dbReference>
<accession>A0A5J4L8B8</accession>
<dbReference type="PANTHER" id="PTHR43065">
    <property type="entry name" value="SENSOR HISTIDINE KINASE"/>
    <property type="match status" value="1"/>
</dbReference>
<dbReference type="InterPro" id="IPR036097">
    <property type="entry name" value="HisK_dim/P_sf"/>
</dbReference>
<dbReference type="EMBL" id="BLAB01000001">
    <property type="protein sequence ID" value="GER93786.1"/>
    <property type="molecule type" value="Genomic_DNA"/>
</dbReference>
<dbReference type="NCBIfam" id="TIGR00229">
    <property type="entry name" value="sensory_box"/>
    <property type="match status" value="1"/>
</dbReference>
<evidence type="ECO:0000256" key="3">
    <source>
        <dbReference type="ARBA" id="ARBA00022741"/>
    </source>
</evidence>
<gene>
    <name evidence="10" type="ORF">A45J_1542</name>
</gene>
<name>A0A5J4L8B8_9ZZZZ</name>
<evidence type="ECO:0000256" key="5">
    <source>
        <dbReference type="ARBA" id="ARBA00022840"/>
    </source>
</evidence>
<dbReference type="InterPro" id="IPR000700">
    <property type="entry name" value="PAS-assoc_C"/>
</dbReference>
<dbReference type="InterPro" id="IPR035965">
    <property type="entry name" value="PAS-like_dom_sf"/>
</dbReference>
<dbReference type="SUPFAM" id="SSF55785">
    <property type="entry name" value="PYP-like sensor domain (PAS domain)"/>
    <property type="match status" value="2"/>
</dbReference>
<dbReference type="InterPro" id="IPR001610">
    <property type="entry name" value="PAC"/>
</dbReference>
<dbReference type="SUPFAM" id="SSF47384">
    <property type="entry name" value="Homodimeric domain of signal transducing histidine kinase"/>
    <property type="match status" value="1"/>
</dbReference>
<feature type="domain" description="PAC" evidence="9">
    <location>
        <begin position="153"/>
        <end position="203"/>
    </location>
</feature>
<dbReference type="SUPFAM" id="SSF55874">
    <property type="entry name" value="ATPase domain of HSP90 chaperone/DNA topoisomerase II/histidine kinase"/>
    <property type="match status" value="1"/>
</dbReference>
<dbReference type="GO" id="GO:0000155">
    <property type="term" value="F:phosphorelay sensor kinase activity"/>
    <property type="evidence" value="ECO:0007669"/>
    <property type="project" value="InterPro"/>
</dbReference>
<dbReference type="SMART" id="SM00091">
    <property type="entry name" value="PAS"/>
    <property type="match status" value="2"/>
</dbReference>
<keyword evidence="6" id="KW-0902">Two-component regulatory system</keyword>
<dbReference type="CDD" id="cd00130">
    <property type="entry name" value="PAS"/>
    <property type="match status" value="1"/>
</dbReference>
<evidence type="ECO:0000259" key="8">
    <source>
        <dbReference type="PROSITE" id="PS50112"/>
    </source>
</evidence>
<proteinExistence type="predicted"/>
<evidence type="ECO:0000256" key="2">
    <source>
        <dbReference type="ARBA" id="ARBA00022679"/>
    </source>
</evidence>
<dbReference type="InterPro" id="IPR004358">
    <property type="entry name" value="Sig_transdc_His_kin-like_C"/>
</dbReference>
<reference evidence="10" key="1">
    <citation type="submission" date="2019-10" db="EMBL/GenBank/DDBJ databases">
        <title>Metagenomic sequencing of thiosulfate-disproportionating enrichment culture.</title>
        <authorList>
            <person name="Umezawa K."/>
            <person name="Kojima H."/>
            <person name="Fukui M."/>
        </authorList>
    </citation>
    <scope>NUCLEOTIDE SEQUENCE</scope>
    <source>
        <strain evidence="10">45J</strain>
    </source>
</reference>
<dbReference type="InterPro" id="IPR005467">
    <property type="entry name" value="His_kinase_dom"/>
</dbReference>
<keyword evidence="1" id="KW-0597">Phosphoprotein</keyword>
<feature type="domain" description="PAC" evidence="9">
    <location>
        <begin position="276"/>
        <end position="328"/>
    </location>
</feature>
<dbReference type="SMART" id="SM00387">
    <property type="entry name" value="HATPase_c"/>
    <property type="match status" value="1"/>
</dbReference>
<dbReference type="Pfam" id="PF00512">
    <property type="entry name" value="HisKA"/>
    <property type="match status" value="1"/>
</dbReference>
<dbReference type="Gene3D" id="1.10.287.130">
    <property type="match status" value="1"/>
</dbReference>
<dbReference type="InterPro" id="IPR036890">
    <property type="entry name" value="HATPase_C_sf"/>
</dbReference>
<evidence type="ECO:0000259" key="9">
    <source>
        <dbReference type="PROSITE" id="PS50113"/>
    </source>
</evidence>
<dbReference type="InterPro" id="IPR003661">
    <property type="entry name" value="HisK_dim/P_dom"/>
</dbReference>
<evidence type="ECO:0000256" key="1">
    <source>
        <dbReference type="ARBA" id="ARBA00022553"/>
    </source>
</evidence>
<dbReference type="InterPro" id="IPR003594">
    <property type="entry name" value="HATPase_dom"/>
</dbReference>
<protein>
    <submittedName>
        <fullName evidence="10">PAS domain-containing sensor histidine kinase</fullName>
    </submittedName>
</protein>
<keyword evidence="3" id="KW-0547">Nucleotide-binding</keyword>
<dbReference type="SMART" id="SM00086">
    <property type="entry name" value="PAC"/>
    <property type="match status" value="2"/>
</dbReference>
<dbReference type="PROSITE" id="PS50109">
    <property type="entry name" value="HIS_KIN"/>
    <property type="match status" value="1"/>
</dbReference>
<dbReference type="PANTHER" id="PTHR43065:SF10">
    <property type="entry name" value="PEROXIDE STRESS-ACTIVATED HISTIDINE KINASE MAK3"/>
    <property type="match status" value="1"/>
</dbReference>
<feature type="domain" description="PAS" evidence="8">
    <location>
        <begin position="211"/>
        <end position="255"/>
    </location>
</feature>
<comment type="caution">
    <text evidence="10">The sequence shown here is derived from an EMBL/GenBank/DDBJ whole genome shotgun (WGS) entry which is preliminary data.</text>
</comment>
<dbReference type="Gene3D" id="3.30.565.10">
    <property type="entry name" value="Histidine kinase-like ATPase, C-terminal domain"/>
    <property type="match status" value="1"/>
</dbReference>
<evidence type="ECO:0000256" key="6">
    <source>
        <dbReference type="ARBA" id="ARBA00023012"/>
    </source>
</evidence>
<evidence type="ECO:0000313" key="10">
    <source>
        <dbReference type="EMBL" id="GER93786.1"/>
    </source>
</evidence>
<dbReference type="SMART" id="SM00388">
    <property type="entry name" value="HisKA"/>
    <property type="match status" value="1"/>
</dbReference>
<keyword evidence="2" id="KW-0808">Transferase</keyword>
<dbReference type="AlphaFoldDB" id="A0A5J4L8B8"/>
<evidence type="ECO:0000259" key="7">
    <source>
        <dbReference type="PROSITE" id="PS50109"/>
    </source>
</evidence>
<dbReference type="PRINTS" id="PR00344">
    <property type="entry name" value="BCTRLSENSOR"/>
</dbReference>
<dbReference type="PROSITE" id="PS50112">
    <property type="entry name" value="PAS"/>
    <property type="match status" value="1"/>
</dbReference>
<keyword evidence="4 10" id="KW-0418">Kinase</keyword>
<dbReference type="GO" id="GO:0005524">
    <property type="term" value="F:ATP binding"/>
    <property type="evidence" value="ECO:0007669"/>
    <property type="project" value="UniProtKB-KW"/>
</dbReference>
<dbReference type="Pfam" id="PF02518">
    <property type="entry name" value="HATPase_c"/>
    <property type="match status" value="1"/>
</dbReference>
<dbReference type="Gene3D" id="3.30.450.20">
    <property type="entry name" value="PAS domain"/>
    <property type="match status" value="2"/>
</dbReference>
<dbReference type="CDD" id="cd00082">
    <property type="entry name" value="HisKA"/>
    <property type="match status" value="1"/>
</dbReference>